<evidence type="ECO:0000313" key="4">
    <source>
        <dbReference type="Proteomes" id="UP000008694"/>
    </source>
</evidence>
<gene>
    <name evidence="3" type="ORF">ARALYDRAFT_910545</name>
</gene>
<dbReference type="STRING" id="81972.D7M3T6"/>
<feature type="region of interest" description="Disordered" evidence="1">
    <location>
        <begin position="270"/>
        <end position="296"/>
    </location>
</feature>
<dbReference type="PANTHER" id="PTHR12136">
    <property type="entry name" value="ENHANCED DISEASE RESISTANCE-RELATED"/>
    <property type="match status" value="1"/>
</dbReference>
<evidence type="ECO:0000259" key="2">
    <source>
        <dbReference type="Pfam" id="PF07059"/>
    </source>
</evidence>
<evidence type="ECO:0000256" key="1">
    <source>
        <dbReference type="SAM" id="MobiDB-lite"/>
    </source>
</evidence>
<feature type="compositionally biased region" description="Polar residues" evidence="1">
    <location>
        <begin position="15"/>
        <end position="25"/>
    </location>
</feature>
<feature type="domain" description="Protein ENHANCED DISEASE RESISTANCE 2 C-terminal" evidence="2">
    <location>
        <begin position="51"/>
        <end position="262"/>
    </location>
</feature>
<reference evidence="4" key="1">
    <citation type="journal article" date="2011" name="Nat. Genet.">
        <title>The Arabidopsis lyrata genome sequence and the basis of rapid genome size change.</title>
        <authorList>
            <person name="Hu T.T."/>
            <person name="Pattyn P."/>
            <person name="Bakker E.G."/>
            <person name="Cao J."/>
            <person name="Cheng J.-F."/>
            <person name="Clark R.M."/>
            <person name="Fahlgren N."/>
            <person name="Fawcett J.A."/>
            <person name="Grimwood J."/>
            <person name="Gundlach H."/>
            <person name="Haberer G."/>
            <person name="Hollister J.D."/>
            <person name="Ossowski S."/>
            <person name="Ottilar R.P."/>
            <person name="Salamov A.A."/>
            <person name="Schneeberger K."/>
            <person name="Spannagl M."/>
            <person name="Wang X."/>
            <person name="Yang L."/>
            <person name="Nasrallah M.E."/>
            <person name="Bergelson J."/>
            <person name="Carrington J.C."/>
            <person name="Gaut B.S."/>
            <person name="Schmutz J."/>
            <person name="Mayer K.F.X."/>
            <person name="Van de Peer Y."/>
            <person name="Grigoriev I.V."/>
            <person name="Nordborg M."/>
            <person name="Weigel D."/>
            <person name="Guo Y.-L."/>
        </authorList>
    </citation>
    <scope>NUCLEOTIDE SEQUENCE [LARGE SCALE GENOMIC DNA]</scope>
    <source>
        <strain evidence="4">cv. MN47</strain>
    </source>
</reference>
<accession>D7M3T6</accession>
<dbReference type="PANTHER" id="PTHR12136:SF93">
    <property type="entry name" value="ENHANCED DISEASE RESISTANCE-LIKE PROTEIN (DUF1336)"/>
    <property type="match status" value="1"/>
</dbReference>
<dbReference type="InterPro" id="IPR009769">
    <property type="entry name" value="EDR2_C"/>
</dbReference>
<dbReference type="AlphaFoldDB" id="D7M3T6"/>
<dbReference type="EMBL" id="GL348718">
    <property type="protein sequence ID" value="EFH48394.1"/>
    <property type="molecule type" value="Genomic_DNA"/>
</dbReference>
<dbReference type="KEGG" id="aly:9310303"/>
<sequence>MNQTKSTTDNDNKNSKPAKTESITTVPEWITKTINGGSFRHVDLETGTNGWASPPGNVFSLRSHNYFTTKQKSPGGDYLLSLAAVDWLKSTTNKLDHILSRPDNRVIHALKTSHSRSFIFAVNFQIPGKEHYNFVFYFATQKPIPSDSLLHKFINVDDSSFRDERFKIISNVVKGPWVVKAAAGKFGAFVVGKSVKCSYYRGVDYFEVDVDISSSPILTALVRLMLGYVTSLMVDVCFVVEAQTEEELPERLIGGARICHMELSSAFVVDDDDDDDDEKKRRRRMMGVAEENDDGR</sequence>
<dbReference type="OrthoDB" id="9970435at2759"/>
<organism evidence="4">
    <name type="scientific">Arabidopsis lyrata subsp. lyrata</name>
    <name type="common">Lyre-leaved rock-cress</name>
    <dbReference type="NCBI Taxonomy" id="81972"/>
    <lineage>
        <taxon>Eukaryota</taxon>
        <taxon>Viridiplantae</taxon>
        <taxon>Streptophyta</taxon>
        <taxon>Embryophyta</taxon>
        <taxon>Tracheophyta</taxon>
        <taxon>Spermatophyta</taxon>
        <taxon>Magnoliopsida</taxon>
        <taxon>eudicotyledons</taxon>
        <taxon>Gunneridae</taxon>
        <taxon>Pentapetalae</taxon>
        <taxon>rosids</taxon>
        <taxon>malvids</taxon>
        <taxon>Brassicales</taxon>
        <taxon>Brassicaceae</taxon>
        <taxon>Camelineae</taxon>
        <taxon>Arabidopsis</taxon>
    </lineage>
</organism>
<name>D7M3T6_ARALL</name>
<proteinExistence type="predicted"/>
<protein>
    <recommendedName>
        <fullName evidence="2">Protein ENHANCED DISEASE RESISTANCE 2 C-terminal domain-containing protein</fullName>
    </recommendedName>
</protein>
<feature type="region of interest" description="Disordered" evidence="1">
    <location>
        <begin position="1"/>
        <end position="26"/>
    </location>
</feature>
<keyword evidence="4" id="KW-1185">Reference proteome</keyword>
<dbReference type="HOGENOM" id="CLU_053956_2_0_1"/>
<dbReference type="InterPro" id="IPR045096">
    <property type="entry name" value="EDR2-like"/>
</dbReference>
<evidence type="ECO:0000313" key="3">
    <source>
        <dbReference type="EMBL" id="EFH48394.1"/>
    </source>
</evidence>
<dbReference type="Gramene" id="scaffold_602602.1">
    <property type="protein sequence ID" value="scaffold_602602.1"/>
    <property type="gene ID" value="scaffold_602602.1"/>
</dbReference>
<dbReference type="Proteomes" id="UP000008694">
    <property type="component" value="Unassembled WGS sequence"/>
</dbReference>
<dbReference type="Pfam" id="PF07059">
    <property type="entry name" value="EDR2_C"/>
    <property type="match status" value="1"/>
</dbReference>